<feature type="domain" description="Erythromycin biosynthesis protein CIII-like C-terminal" evidence="3">
    <location>
        <begin position="263"/>
        <end position="404"/>
    </location>
</feature>
<name>A0A318M6F1_9BIFI</name>
<dbReference type="InterPro" id="IPR010610">
    <property type="entry name" value="EryCIII-like_C"/>
</dbReference>
<evidence type="ECO:0000313" key="5">
    <source>
        <dbReference type="Proteomes" id="UP000247744"/>
    </source>
</evidence>
<dbReference type="InterPro" id="IPR050426">
    <property type="entry name" value="Glycosyltransferase_28"/>
</dbReference>
<dbReference type="InterPro" id="IPR006326">
    <property type="entry name" value="UDPGT_MGT-like"/>
</dbReference>
<evidence type="ECO:0000313" key="4">
    <source>
        <dbReference type="EMBL" id="PXY82986.1"/>
    </source>
</evidence>
<comment type="similarity">
    <text evidence="1">Belongs to the UDP-glycosyltransferase family.</text>
</comment>
<dbReference type="RefSeq" id="WP_110452256.1">
    <property type="nucleotide sequence ID" value="NZ_QGLL01000006.1"/>
</dbReference>
<evidence type="ECO:0000256" key="1">
    <source>
        <dbReference type="ARBA" id="ARBA00009995"/>
    </source>
</evidence>
<dbReference type="InterPro" id="IPR002213">
    <property type="entry name" value="UDP_glucos_trans"/>
</dbReference>
<accession>A0A318M6F1</accession>
<dbReference type="CDD" id="cd03784">
    <property type="entry name" value="GT1_Gtf-like"/>
    <property type="match status" value="1"/>
</dbReference>
<organism evidence="4 5">
    <name type="scientific">Bifidobacterium asteroides</name>
    <dbReference type="NCBI Taxonomy" id="1684"/>
    <lineage>
        <taxon>Bacteria</taxon>
        <taxon>Bacillati</taxon>
        <taxon>Actinomycetota</taxon>
        <taxon>Actinomycetes</taxon>
        <taxon>Bifidobacteriales</taxon>
        <taxon>Bifidobacteriaceae</taxon>
        <taxon>Bifidobacterium</taxon>
    </lineage>
</organism>
<dbReference type="PANTHER" id="PTHR48050:SF13">
    <property type="entry name" value="STEROL 3-BETA-GLUCOSYLTRANSFERASE UGT80A2"/>
    <property type="match status" value="1"/>
</dbReference>
<reference evidence="4 5" key="1">
    <citation type="submission" date="2018-05" db="EMBL/GenBank/DDBJ databases">
        <title>Reference genomes for bee gut microbiota database.</title>
        <authorList>
            <person name="Ellegaard K.M."/>
        </authorList>
    </citation>
    <scope>NUCLEOTIDE SEQUENCE [LARGE SCALE GENOMIC DNA]</scope>
    <source>
        <strain evidence="4 5">ESL0200</strain>
    </source>
</reference>
<dbReference type="NCBIfam" id="TIGR01426">
    <property type="entry name" value="MGT"/>
    <property type="match status" value="1"/>
</dbReference>
<evidence type="ECO:0000256" key="2">
    <source>
        <dbReference type="ARBA" id="ARBA00022679"/>
    </source>
</evidence>
<dbReference type="GO" id="GO:0017000">
    <property type="term" value="P:antibiotic biosynthetic process"/>
    <property type="evidence" value="ECO:0007669"/>
    <property type="project" value="UniProtKB-ARBA"/>
</dbReference>
<gene>
    <name evidence="4" type="ORF">DKK75_04640</name>
</gene>
<proteinExistence type="inferred from homology"/>
<dbReference type="AlphaFoldDB" id="A0A318M6F1"/>
<dbReference type="GO" id="GO:0016758">
    <property type="term" value="F:hexosyltransferase activity"/>
    <property type="evidence" value="ECO:0007669"/>
    <property type="project" value="InterPro"/>
</dbReference>
<dbReference type="EMBL" id="QGLL01000006">
    <property type="protein sequence ID" value="PXY82986.1"/>
    <property type="molecule type" value="Genomic_DNA"/>
</dbReference>
<comment type="caution">
    <text evidence="4">The sequence shown here is derived from an EMBL/GenBank/DDBJ whole genome shotgun (WGS) entry which is preliminary data.</text>
</comment>
<dbReference type="OrthoDB" id="6620093at2"/>
<evidence type="ECO:0000259" key="3">
    <source>
        <dbReference type="Pfam" id="PF06722"/>
    </source>
</evidence>
<sequence length="410" mass="45236">MGTKEDIIPGKHDMASSPTRGSLLMLNMPYQGHINPTLGTVRALVKAGYSVTYVCDPRWRDQIEDSGALFVPYDDYPEQPNKVQSLRGGVYAIETARRLAVEKQYDALMYEGLLLSGKCLADQIGVPSIRLSSTFAYNRSILANLSDTGGLHVTSLLKFPAVVKLMSLSMRRHGRIESDDFITEMVDNNPTLTYVYTSRSFQLGNEAFSDKQFKFIGPSLDGRAAQAKDARLDDELNRGEGRPIIYASLGTIFNTFMPFYQAVVAAFGDRDVTVVLSVGRNFDQTKLGRVPHNIFIHQSVDQLAVLEKADLFITHGGMNSVNEALYYKVPMVVVPMADDQPTVGARIAELGLGTVVSRKKINGQTLGRAALMILADKQIADNVNRVSEDMRKSGGNQQIVKDLDHILNHS</sequence>
<dbReference type="FunFam" id="3.40.50.2000:FF:000072">
    <property type="entry name" value="Glycosyl transferase"/>
    <property type="match status" value="1"/>
</dbReference>
<dbReference type="Proteomes" id="UP000247744">
    <property type="component" value="Unassembled WGS sequence"/>
</dbReference>
<dbReference type="SUPFAM" id="SSF53756">
    <property type="entry name" value="UDP-Glycosyltransferase/glycogen phosphorylase"/>
    <property type="match status" value="1"/>
</dbReference>
<dbReference type="PANTHER" id="PTHR48050">
    <property type="entry name" value="STEROL 3-BETA-GLUCOSYLTRANSFERASE"/>
    <property type="match status" value="1"/>
</dbReference>
<keyword evidence="2 4" id="KW-0808">Transferase</keyword>
<protein>
    <submittedName>
        <fullName evidence="4">Glycosyl transferase</fullName>
    </submittedName>
</protein>
<dbReference type="Pfam" id="PF06722">
    <property type="entry name" value="EryCIII-like_C"/>
    <property type="match status" value="1"/>
</dbReference>
<dbReference type="GO" id="GO:0008194">
    <property type="term" value="F:UDP-glycosyltransferase activity"/>
    <property type="evidence" value="ECO:0007669"/>
    <property type="project" value="InterPro"/>
</dbReference>
<dbReference type="Gene3D" id="3.40.50.2000">
    <property type="entry name" value="Glycogen Phosphorylase B"/>
    <property type="match status" value="2"/>
</dbReference>